<proteinExistence type="predicted"/>
<dbReference type="Pfam" id="PF21834">
    <property type="entry name" value="DUF6894"/>
    <property type="match status" value="1"/>
</dbReference>
<reference evidence="2" key="1">
    <citation type="submission" date="2019-12" db="EMBL/GenBank/DDBJ databases">
        <authorList>
            <person name="Cremers G."/>
        </authorList>
    </citation>
    <scope>NUCLEOTIDE SEQUENCE</scope>
    <source>
        <strain evidence="2">Mbul1</strain>
    </source>
</reference>
<gene>
    <name evidence="2" type="ORF">MBUL_02560</name>
</gene>
<dbReference type="EMBL" id="LR743504">
    <property type="protein sequence ID" value="CAA2104146.1"/>
    <property type="molecule type" value="Genomic_DNA"/>
</dbReference>
<protein>
    <recommendedName>
        <fullName evidence="1">DUF6894 domain-containing protein</fullName>
    </recommendedName>
</protein>
<dbReference type="InterPro" id="IPR054189">
    <property type="entry name" value="DUF6894"/>
</dbReference>
<evidence type="ECO:0000313" key="2">
    <source>
        <dbReference type="EMBL" id="CAA2104146.1"/>
    </source>
</evidence>
<accession>A0A679J8D7</accession>
<sequence length="86" mass="9417">MPRFFFHTHIGGQVIADPTGTELRDADHAWEVARDTIQATMAESEAQARLMGAILVVTDESGEIILEFPFSEVVTLAPEEPAPTVH</sequence>
<feature type="domain" description="DUF6894" evidence="1">
    <location>
        <begin position="3"/>
        <end position="71"/>
    </location>
</feature>
<evidence type="ECO:0000259" key="1">
    <source>
        <dbReference type="Pfam" id="PF21834"/>
    </source>
</evidence>
<name>A0A679J8D7_9HYPH</name>
<organism evidence="2">
    <name type="scientific">Methylobacterium bullatum</name>
    <dbReference type="NCBI Taxonomy" id="570505"/>
    <lineage>
        <taxon>Bacteria</taxon>
        <taxon>Pseudomonadati</taxon>
        <taxon>Pseudomonadota</taxon>
        <taxon>Alphaproteobacteria</taxon>
        <taxon>Hyphomicrobiales</taxon>
        <taxon>Methylobacteriaceae</taxon>
        <taxon>Methylobacterium</taxon>
    </lineage>
</organism>
<dbReference type="AlphaFoldDB" id="A0A679J8D7"/>